<dbReference type="CDD" id="cd04590">
    <property type="entry name" value="CBS_pair_CorC_HlyC_assoc"/>
    <property type="match status" value="1"/>
</dbReference>
<feature type="domain" description="CBS" evidence="8">
    <location>
        <begin position="190"/>
        <end position="249"/>
    </location>
</feature>
<feature type="transmembrane region" description="Helical" evidence="7">
    <location>
        <begin position="53"/>
        <end position="72"/>
    </location>
</feature>
<gene>
    <name evidence="9" type="ORF">METZ01_LOCUS3863</name>
</gene>
<dbReference type="GO" id="GO:0050660">
    <property type="term" value="F:flavin adenine dinucleotide binding"/>
    <property type="evidence" value="ECO:0007669"/>
    <property type="project" value="InterPro"/>
</dbReference>
<keyword evidence="7" id="KW-0472">Membrane</keyword>
<keyword evidence="7" id="KW-1133">Transmembrane helix</keyword>
<dbReference type="SUPFAM" id="SSF54631">
    <property type="entry name" value="CBS-domain pair"/>
    <property type="match status" value="1"/>
</dbReference>
<dbReference type="InterPro" id="IPR000644">
    <property type="entry name" value="CBS_dom"/>
</dbReference>
<evidence type="ECO:0000256" key="7">
    <source>
        <dbReference type="SAM" id="Phobius"/>
    </source>
</evidence>
<evidence type="ECO:0000256" key="4">
    <source>
        <dbReference type="ARBA" id="ARBA00022737"/>
    </source>
</evidence>
<keyword evidence="3" id="KW-1003">Cell membrane</keyword>
<name>A0A381N975_9ZZZZ</name>
<keyword evidence="5" id="KW-0129">CBS domain</keyword>
<dbReference type="PANTHER" id="PTHR22777">
    <property type="entry name" value="HEMOLYSIN-RELATED"/>
    <property type="match status" value="1"/>
</dbReference>
<keyword evidence="7" id="KW-0812">Transmembrane</keyword>
<dbReference type="PANTHER" id="PTHR22777:SF32">
    <property type="entry name" value="UPF0053 INNER MEMBRANE PROTEIN YFJD"/>
    <property type="match status" value="1"/>
</dbReference>
<dbReference type="SUPFAM" id="SSF56176">
    <property type="entry name" value="FAD-binding/transporter-associated domain-like"/>
    <property type="match status" value="1"/>
</dbReference>
<feature type="coiled-coil region" evidence="6">
    <location>
        <begin position="299"/>
        <end position="326"/>
    </location>
</feature>
<proteinExistence type="inferred from homology"/>
<dbReference type="Gene3D" id="3.30.465.10">
    <property type="match status" value="1"/>
</dbReference>
<dbReference type="EMBL" id="UINC01000200">
    <property type="protein sequence ID" value="SUZ51009.1"/>
    <property type="molecule type" value="Genomic_DNA"/>
</dbReference>
<dbReference type="GO" id="GO:0005886">
    <property type="term" value="C:plasma membrane"/>
    <property type="evidence" value="ECO:0007669"/>
    <property type="project" value="UniProtKB-SubCell"/>
</dbReference>
<evidence type="ECO:0000256" key="5">
    <source>
        <dbReference type="ARBA" id="ARBA00023122"/>
    </source>
</evidence>
<dbReference type="Pfam" id="PF00571">
    <property type="entry name" value="CBS"/>
    <property type="match status" value="2"/>
</dbReference>
<keyword evidence="4" id="KW-0677">Repeat</keyword>
<evidence type="ECO:0000256" key="2">
    <source>
        <dbReference type="ARBA" id="ARBA00006337"/>
    </source>
</evidence>
<organism evidence="9">
    <name type="scientific">marine metagenome</name>
    <dbReference type="NCBI Taxonomy" id="408172"/>
    <lineage>
        <taxon>unclassified sequences</taxon>
        <taxon>metagenomes</taxon>
        <taxon>ecological metagenomes</taxon>
    </lineage>
</organism>
<dbReference type="InterPro" id="IPR005170">
    <property type="entry name" value="Transptr-assoc_dom"/>
</dbReference>
<evidence type="ECO:0000313" key="9">
    <source>
        <dbReference type="EMBL" id="SUZ51009.1"/>
    </source>
</evidence>
<dbReference type="AlphaFoldDB" id="A0A381N975"/>
<dbReference type="InterPro" id="IPR046342">
    <property type="entry name" value="CBS_dom_sf"/>
</dbReference>
<accession>A0A381N975</accession>
<dbReference type="SMART" id="SM00116">
    <property type="entry name" value="CBS"/>
    <property type="match status" value="2"/>
</dbReference>
<keyword evidence="6" id="KW-0175">Coiled coil</keyword>
<comment type="subcellular location">
    <subcellularLocation>
        <location evidence="1">Cell membrane</location>
        <topology evidence="1">Multi-pass membrane protein</topology>
    </subcellularLocation>
</comment>
<dbReference type="InterPro" id="IPR036318">
    <property type="entry name" value="FAD-bd_PCMH-like_sf"/>
</dbReference>
<evidence type="ECO:0000256" key="3">
    <source>
        <dbReference type="ARBA" id="ARBA00022475"/>
    </source>
</evidence>
<sequence>MLLTAVLKVASRAVGRRELYRWARQTLGDDADEGSSWEHINETFTSIRLARQLSLVFVVVVISNLGAGGVGAPAGGHLAWSMVLALGGYLLIDKLLPFTIVNMVGPIRVLKVGRPVIAVLHILFGSPARMLSGFQHGSRAREDPKEDVPEDGDLDAFIDMAEGSGLVSEHDEALLRGVAEFSEVLVDHVMTPRVDIVSMTESATLGELSSLVAEHKHSRIPVVHDNIDQVVGIVNIRELVAALERDGAEALVRSIVRPAMFVPERKRVSALMREFQQRHEHLAIVVDEHGGTAGLVTIEDLLEEIVGEIQDEVEDAEQTLVKLSDETVVAAGKTEIEAVEKIFGVSIDANDFETVGGMAFLHFGYVPKPGESFEHSSLLVQVLEADDRHVHRVRITMAQPVTE</sequence>
<evidence type="ECO:0000259" key="8">
    <source>
        <dbReference type="PROSITE" id="PS51371"/>
    </source>
</evidence>
<dbReference type="Gene3D" id="3.10.580.10">
    <property type="entry name" value="CBS-domain"/>
    <property type="match status" value="1"/>
</dbReference>
<comment type="similarity">
    <text evidence="2">Belongs to the UPF0053 family.</text>
</comment>
<dbReference type="PROSITE" id="PS51371">
    <property type="entry name" value="CBS"/>
    <property type="match status" value="2"/>
</dbReference>
<reference evidence="9" key="1">
    <citation type="submission" date="2018-05" db="EMBL/GenBank/DDBJ databases">
        <authorList>
            <person name="Lanie J.A."/>
            <person name="Ng W.-L."/>
            <person name="Kazmierczak K.M."/>
            <person name="Andrzejewski T.M."/>
            <person name="Davidsen T.M."/>
            <person name="Wayne K.J."/>
            <person name="Tettelin H."/>
            <person name="Glass J.I."/>
            <person name="Rusch D."/>
            <person name="Podicherti R."/>
            <person name="Tsui H.-C.T."/>
            <person name="Winkler M.E."/>
        </authorList>
    </citation>
    <scope>NUCLEOTIDE SEQUENCE</scope>
</reference>
<dbReference type="Pfam" id="PF03471">
    <property type="entry name" value="CorC_HlyC"/>
    <property type="match status" value="1"/>
</dbReference>
<dbReference type="InterPro" id="IPR044751">
    <property type="entry name" value="Ion_transp-like_CBS"/>
</dbReference>
<protein>
    <recommendedName>
        <fullName evidence="8">CBS domain-containing protein</fullName>
    </recommendedName>
</protein>
<evidence type="ECO:0000256" key="1">
    <source>
        <dbReference type="ARBA" id="ARBA00004651"/>
    </source>
</evidence>
<dbReference type="FunFam" id="3.10.580.10:FF:000002">
    <property type="entry name" value="Magnesium/cobalt efflux protein CorC"/>
    <property type="match status" value="1"/>
</dbReference>
<dbReference type="InterPro" id="IPR016169">
    <property type="entry name" value="FAD-bd_PCMH_sub2"/>
</dbReference>
<feature type="domain" description="CBS" evidence="8">
    <location>
        <begin position="255"/>
        <end position="312"/>
    </location>
</feature>
<evidence type="ECO:0000256" key="6">
    <source>
        <dbReference type="SAM" id="Coils"/>
    </source>
</evidence>
<dbReference type="SMART" id="SM01091">
    <property type="entry name" value="CorC_HlyC"/>
    <property type="match status" value="1"/>
</dbReference>